<dbReference type="InterPro" id="IPR029058">
    <property type="entry name" value="AB_hydrolase_fold"/>
</dbReference>
<sequence length="275" mass="28641">MKILFVSALLALLGAAAPDENPAPPRVTSYKTVGQTSLAAHIFSPANRRSPAPAILLFHGGGWQVGEPQWTYGAAKLLRADGLVAISIEYRLSRGTVTPGDAVADACDAFAWVRRNAAELGVDPTRIGGYGVSAGGHLVAAAGLGACGDVRGPDVMLLWSPALDLERDGWFGKLMQGRDVAAISPLRLAVAGGPPTVIIQGERDTLTPLSGANAFCARLTAKGGTCQLKTYPGLGHLLTRNLANQESDFDIDPNADKDGDATIAAFLRAQGYIAK</sequence>
<protein>
    <submittedName>
        <fullName evidence="5">Alpha/beta hydrolase</fullName>
    </submittedName>
</protein>
<feature type="domain" description="BD-FAE-like" evidence="4">
    <location>
        <begin position="42"/>
        <end position="144"/>
    </location>
</feature>
<dbReference type="InterPro" id="IPR049492">
    <property type="entry name" value="BD-FAE-like_dom"/>
</dbReference>
<feature type="signal peptide" evidence="3">
    <location>
        <begin position="1"/>
        <end position="17"/>
    </location>
</feature>
<evidence type="ECO:0000313" key="6">
    <source>
        <dbReference type="Proteomes" id="UP000318055"/>
    </source>
</evidence>
<feature type="chain" id="PRO_5022066010" evidence="3">
    <location>
        <begin position="18"/>
        <end position="275"/>
    </location>
</feature>
<evidence type="ECO:0000313" key="5">
    <source>
        <dbReference type="EMBL" id="QDX25587.1"/>
    </source>
</evidence>
<dbReference type="AlphaFoldDB" id="A0A518RDP2"/>
<dbReference type="OrthoDB" id="9771666at2"/>
<dbReference type="Pfam" id="PF20434">
    <property type="entry name" value="BD-FAE"/>
    <property type="match status" value="1"/>
</dbReference>
<dbReference type="PANTHER" id="PTHR48081:SF30">
    <property type="entry name" value="ACETYL-HYDROLASE LIPR-RELATED"/>
    <property type="match status" value="1"/>
</dbReference>
<dbReference type="EMBL" id="CP042239">
    <property type="protein sequence ID" value="QDX25587.1"/>
    <property type="molecule type" value="Genomic_DNA"/>
</dbReference>
<evidence type="ECO:0000259" key="4">
    <source>
        <dbReference type="Pfam" id="PF20434"/>
    </source>
</evidence>
<keyword evidence="3" id="KW-0732">Signal</keyword>
<proteinExistence type="inferred from homology"/>
<organism evidence="5 6">
    <name type="scientific">Sphingomonas suaedae</name>
    <dbReference type="NCBI Taxonomy" id="2599297"/>
    <lineage>
        <taxon>Bacteria</taxon>
        <taxon>Pseudomonadati</taxon>
        <taxon>Pseudomonadota</taxon>
        <taxon>Alphaproteobacteria</taxon>
        <taxon>Sphingomonadales</taxon>
        <taxon>Sphingomonadaceae</taxon>
        <taxon>Sphingomonas</taxon>
    </lineage>
</organism>
<dbReference type="KEGG" id="ssua:FPZ54_05850"/>
<dbReference type="RefSeq" id="WP_145845679.1">
    <property type="nucleotide sequence ID" value="NZ_CP042239.1"/>
</dbReference>
<dbReference type="SUPFAM" id="SSF53474">
    <property type="entry name" value="alpha/beta-Hydrolases"/>
    <property type="match status" value="1"/>
</dbReference>
<accession>A0A518RDP2</accession>
<reference evidence="5 6" key="1">
    <citation type="submission" date="2019-07" db="EMBL/GenBank/DDBJ databases">
        <title>Sphingomonas alkalisoli sp. nov., isolated from rhizosphere soil of Suaedae salsa.</title>
        <authorList>
            <person name="Zhang H."/>
            <person name="Xu L."/>
            <person name="Zhang J.-X."/>
            <person name="Sun J.-Q."/>
        </authorList>
    </citation>
    <scope>NUCLEOTIDE SEQUENCE [LARGE SCALE GENOMIC DNA]</scope>
    <source>
        <strain evidence="5 6">XS-10</strain>
    </source>
</reference>
<evidence type="ECO:0000256" key="3">
    <source>
        <dbReference type="SAM" id="SignalP"/>
    </source>
</evidence>
<evidence type="ECO:0000256" key="2">
    <source>
        <dbReference type="ARBA" id="ARBA00022801"/>
    </source>
</evidence>
<comment type="similarity">
    <text evidence="1">Belongs to the 'GDXG' lipolytic enzyme family.</text>
</comment>
<name>A0A518RDP2_9SPHN</name>
<gene>
    <name evidence="5" type="ORF">FPZ54_05850</name>
</gene>
<dbReference type="Proteomes" id="UP000318055">
    <property type="component" value="Chromosome"/>
</dbReference>
<keyword evidence="6" id="KW-1185">Reference proteome</keyword>
<dbReference type="Gene3D" id="3.40.50.1820">
    <property type="entry name" value="alpha/beta hydrolase"/>
    <property type="match status" value="1"/>
</dbReference>
<keyword evidence="2 5" id="KW-0378">Hydrolase</keyword>
<evidence type="ECO:0000256" key="1">
    <source>
        <dbReference type="ARBA" id="ARBA00010515"/>
    </source>
</evidence>
<dbReference type="GO" id="GO:0004806">
    <property type="term" value="F:triacylglycerol lipase activity"/>
    <property type="evidence" value="ECO:0007669"/>
    <property type="project" value="TreeGrafter"/>
</dbReference>
<dbReference type="PANTHER" id="PTHR48081">
    <property type="entry name" value="AB HYDROLASE SUPERFAMILY PROTEIN C4A8.06C"/>
    <property type="match status" value="1"/>
</dbReference>
<dbReference type="InterPro" id="IPR050300">
    <property type="entry name" value="GDXG_lipolytic_enzyme"/>
</dbReference>